<name>A0AAI9UFL2_9PEZI</name>
<gene>
    <name evidence="1" type="ORF">CMEL01_16404</name>
</gene>
<evidence type="ECO:0000313" key="1">
    <source>
        <dbReference type="EMBL" id="KAK1456391.1"/>
    </source>
</evidence>
<accession>A0AAI9UFL2</accession>
<dbReference type="EMBL" id="MLGG01000021">
    <property type="protein sequence ID" value="KAK1456391.1"/>
    <property type="molecule type" value="Genomic_DNA"/>
</dbReference>
<reference evidence="1 2" key="1">
    <citation type="submission" date="2016-10" db="EMBL/GenBank/DDBJ databases">
        <title>The genome sequence of Colletotrichum fioriniae PJ7.</title>
        <authorList>
            <person name="Baroncelli R."/>
        </authorList>
    </citation>
    <scope>NUCLEOTIDE SEQUENCE [LARGE SCALE GENOMIC DNA]</scope>
    <source>
        <strain evidence="1">Col 31</strain>
    </source>
</reference>
<dbReference type="AlphaFoldDB" id="A0AAI9UFL2"/>
<sequence>MSDSCGSRDLSRVWHHATIGRGTSKRWVMADLKDDMAWVADLLKAMSREDEWTGTKDAAARRKAQTRLNTRAYRIY</sequence>
<comment type="caution">
    <text evidence="1">The sequence shown here is derived from an EMBL/GenBank/DDBJ whole genome shotgun (WGS) entry which is preliminary data.</text>
</comment>
<proteinExistence type="predicted"/>
<dbReference type="Proteomes" id="UP001239795">
    <property type="component" value="Unassembled WGS sequence"/>
</dbReference>
<keyword evidence="2" id="KW-1185">Reference proteome</keyword>
<evidence type="ECO:0000313" key="2">
    <source>
        <dbReference type="Proteomes" id="UP001239795"/>
    </source>
</evidence>
<protein>
    <submittedName>
        <fullName evidence="1">Uncharacterized protein</fullName>
    </submittedName>
</protein>
<organism evidence="1 2">
    <name type="scientific">Colletotrichum melonis</name>
    <dbReference type="NCBI Taxonomy" id="1209925"/>
    <lineage>
        <taxon>Eukaryota</taxon>
        <taxon>Fungi</taxon>
        <taxon>Dikarya</taxon>
        <taxon>Ascomycota</taxon>
        <taxon>Pezizomycotina</taxon>
        <taxon>Sordariomycetes</taxon>
        <taxon>Hypocreomycetidae</taxon>
        <taxon>Glomerellales</taxon>
        <taxon>Glomerellaceae</taxon>
        <taxon>Colletotrichum</taxon>
        <taxon>Colletotrichum acutatum species complex</taxon>
    </lineage>
</organism>